<comment type="pathway">
    <text evidence="3">Lipid metabolism.</text>
</comment>
<reference evidence="19 20" key="1">
    <citation type="submission" date="2023-07" db="EMBL/GenBank/DDBJ databases">
        <title>Genomic Encyclopedia of Type Strains, Phase IV (KMG-IV): sequencing the most valuable type-strain genomes for metagenomic binning, comparative biology and taxonomic classification.</title>
        <authorList>
            <person name="Goeker M."/>
        </authorList>
    </citation>
    <scope>NUCLEOTIDE SEQUENCE [LARGE SCALE GENOMIC DNA]</scope>
    <source>
        <strain evidence="19 20">DSM 19562</strain>
    </source>
</reference>
<dbReference type="Proteomes" id="UP001236369">
    <property type="component" value="Unassembled WGS sequence"/>
</dbReference>
<evidence type="ECO:0000256" key="16">
    <source>
        <dbReference type="NCBIfam" id="TIGR00560"/>
    </source>
</evidence>
<keyword evidence="20" id="KW-1185">Reference proteome</keyword>
<feature type="transmembrane region" description="Helical" evidence="18">
    <location>
        <begin position="84"/>
        <end position="111"/>
    </location>
</feature>
<keyword evidence="14" id="KW-1208">Phospholipid metabolism</keyword>
<dbReference type="GO" id="GO:0008444">
    <property type="term" value="F:CDP-diacylglycerol-glycerol-3-phosphate 3-phosphatidyltransferase activity"/>
    <property type="evidence" value="ECO:0007669"/>
    <property type="project" value="UniProtKB-EC"/>
</dbReference>
<comment type="caution">
    <text evidence="19">The sequence shown here is derived from an EMBL/GenBank/DDBJ whole genome shotgun (WGS) entry which is preliminary data.</text>
</comment>
<dbReference type="NCBIfam" id="TIGR00560">
    <property type="entry name" value="pgsA"/>
    <property type="match status" value="1"/>
</dbReference>
<evidence type="ECO:0000256" key="5">
    <source>
        <dbReference type="ARBA" id="ARBA00013170"/>
    </source>
</evidence>
<evidence type="ECO:0000256" key="14">
    <source>
        <dbReference type="ARBA" id="ARBA00023264"/>
    </source>
</evidence>
<keyword evidence="7" id="KW-0444">Lipid biosynthesis</keyword>
<gene>
    <name evidence="19" type="ORF">QO016_001781</name>
</gene>
<feature type="transmembrane region" description="Helical" evidence="18">
    <location>
        <begin position="42"/>
        <end position="63"/>
    </location>
</feature>
<comment type="similarity">
    <text evidence="4 17">Belongs to the CDP-alcohol phosphatidyltransferase class-I family.</text>
</comment>
<keyword evidence="10 18" id="KW-1133">Transmembrane helix</keyword>
<dbReference type="InterPro" id="IPR048254">
    <property type="entry name" value="CDP_ALCOHOL_P_TRANSF_CS"/>
</dbReference>
<dbReference type="RefSeq" id="WP_238248152.1">
    <property type="nucleotide sequence ID" value="NZ_BPQX01000015.1"/>
</dbReference>
<dbReference type="PANTHER" id="PTHR14269">
    <property type="entry name" value="CDP-DIACYLGLYCEROL--GLYCEROL-3-PHOSPHATE 3-PHOSPHATIDYLTRANSFERASE-RELATED"/>
    <property type="match status" value="1"/>
</dbReference>
<keyword evidence="11" id="KW-0443">Lipid metabolism</keyword>
<sequence length="199" mass="21558">MNAVLPRRRSPAWNLANCLTYGRLVAVPVMVALLFWPDSITARSVAFVIFVAAAVTDYLDGYVARTYQQSSALGRMLDPIADKLLVSACLLMLAADHTIAGTSIWAAIVILCREVLVSGLREYLAELKVGLPVSRIAKWKTTVQLIALGFLVAGPAGEIVLPGTEVIGIALLWLAAALTLWTGYDYMRAGIHHVINDPR</sequence>
<dbReference type="Pfam" id="PF01066">
    <property type="entry name" value="CDP-OH_P_transf"/>
    <property type="match status" value="1"/>
</dbReference>
<proteinExistence type="inferred from homology"/>
<evidence type="ECO:0000256" key="13">
    <source>
        <dbReference type="ARBA" id="ARBA00023209"/>
    </source>
</evidence>
<dbReference type="EC" id="2.7.8.5" evidence="5 16"/>
<evidence type="ECO:0000256" key="7">
    <source>
        <dbReference type="ARBA" id="ARBA00022516"/>
    </source>
</evidence>
<dbReference type="PANTHER" id="PTHR14269:SF62">
    <property type="entry name" value="CDP-DIACYLGLYCEROL--GLYCEROL-3-PHOSPHATE 3-PHOSPHATIDYLTRANSFERASE 1, CHLOROPLASTIC"/>
    <property type="match status" value="1"/>
</dbReference>
<evidence type="ECO:0000256" key="6">
    <source>
        <dbReference type="ARBA" id="ARBA00014944"/>
    </source>
</evidence>
<comment type="catalytic activity">
    <reaction evidence="15">
        <text>a CDP-1,2-diacyl-sn-glycerol + sn-glycerol 3-phosphate = a 1,2-diacyl-sn-glycero-3-phospho-(1'-sn-glycero-3'-phosphate) + CMP + H(+)</text>
        <dbReference type="Rhea" id="RHEA:12593"/>
        <dbReference type="ChEBI" id="CHEBI:15378"/>
        <dbReference type="ChEBI" id="CHEBI:57597"/>
        <dbReference type="ChEBI" id="CHEBI:58332"/>
        <dbReference type="ChEBI" id="CHEBI:60110"/>
        <dbReference type="ChEBI" id="CHEBI:60377"/>
        <dbReference type="EC" id="2.7.8.5"/>
    </reaction>
</comment>
<accession>A0ABU0HK15</accession>
<keyword evidence="8 17" id="KW-0808">Transferase</keyword>
<feature type="transmembrane region" description="Helical" evidence="18">
    <location>
        <begin position="12"/>
        <end position="36"/>
    </location>
</feature>
<evidence type="ECO:0000256" key="15">
    <source>
        <dbReference type="ARBA" id="ARBA00048586"/>
    </source>
</evidence>
<comment type="subcellular location">
    <subcellularLocation>
        <location evidence="1">Membrane</location>
        <topology evidence="1">Multi-pass membrane protein</topology>
    </subcellularLocation>
</comment>
<keyword evidence="13" id="KW-0594">Phospholipid biosynthesis</keyword>
<dbReference type="EMBL" id="JAUSVV010000003">
    <property type="protein sequence ID" value="MDQ0442287.1"/>
    <property type="molecule type" value="Genomic_DNA"/>
</dbReference>
<keyword evidence="9 18" id="KW-0812">Transmembrane</keyword>
<dbReference type="InterPro" id="IPR000462">
    <property type="entry name" value="CDP-OH_P_trans"/>
</dbReference>
<evidence type="ECO:0000313" key="19">
    <source>
        <dbReference type="EMBL" id="MDQ0442287.1"/>
    </source>
</evidence>
<evidence type="ECO:0000256" key="18">
    <source>
        <dbReference type="SAM" id="Phobius"/>
    </source>
</evidence>
<evidence type="ECO:0000256" key="3">
    <source>
        <dbReference type="ARBA" id="ARBA00005189"/>
    </source>
</evidence>
<feature type="transmembrane region" description="Helical" evidence="18">
    <location>
        <begin position="166"/>
        <end position="184"/>
    </location>
</feature>
<comment type="pathway">
    <text evidence="2">Phospholipid metabolism; phosphatidylglycerol biosynthesis; phosphatidylglycerol from CDP-diacylglycerol: step 1/2.</text>
</comment>
<protein>
    <recommendedName>
        <fullName evidence="6 16">CDP-diacylglycerol--glycerol-3-phosphate 3-phosphatidyltransferase</fullName>
        <ecNumber evidence="5 16">2.7.8.5</ecNumber>
    </recommendedName>
</protein>
<dbReference type="PIRSF" id="PIRSF000847">
    <property type="entry name" value="Phos_ph_gly_syn"/>
    <property type="match status" value="1"/>
</dbReference>
<evidence type="ECO:0000256" key="1">
    <source>
        <dbReference type="ARBA" id="ARBA00004141"/>
    </source>
</evidence>
<evidence type="ECO:0000256" key="11">
    <source>
        <dbReference type="ARBA" id="ARBA00023098"/>
    </source>
</evidence>
<dbReference type="PROSITE" id="PS00379">
    <property type="entry name" value="CDP_ALCOHOL_P_TRANSF"/>
    <property type="match status" value="1"/>
</dbReference>
<evidence type="ECO:0000256" key="10">
    <source>
        <dbReference type="ARBA" id="ARBA00022989"/>
    </source>
</evidence>
<keyword evidence="12 18" id="KW-0472">Membrane</keyword>
<organism evidence="19 20">
    <name type="scientific">Methylobacterium persicinum</name>
    <dbReference type="NCBI Taxonomy" id="374426"/>
    <lineage>
        <taxon>Bacteria</taxon>
        <taxon>Pseudomonadati</taxon>
        <taxon>Pseudomonadota</taxon>
        <taxon>Alphaproteobacteria</taxon>
        <taxon>Hyphomicrobiales</taxon>
        <taxon>Methylobacteriaceae</taxon>
        <taxon>Methylobacterium</taxon>
    </lineage>
</organism>
<evidence type="ECO:0000256" key="9">
    <source>
        <dbReference type="ARBA" id="ARBA00022692"/>
    </source>
</evidence>
<evidence type="ECO:0000313" key="20">
    <source>
        <dbReference type="Proteomes" id="UP001236369"/>
    </source>
</evidence>
<dbReference type="Gene3D" id="1.20.120.1760">
    <property type="match status" value="1"/>
</dbReference>
<name>A0ABU0HK15_9HYPH</name>
<dbReference type="InterPro" id="IPR004570">
    <property type="entry name" value="Phosphatidylglycerol_P_synth"/>
</dbReference>
<evidence type="ECO:0000256" key="8">
    <source>
        <dbReference type="ARBA" id="ARBA00022679"/>
    </source>
</evidence>
<evidence type="ECO:0000256" key="4">
    <source>
        <dbReference type="ARBA" id="ARBA00010441"/>
    </source>
</evidence>
<evidence type="ECO:0000256" key="17">
    <source>
        <dbReference type="RuleBase" id="RU003750"/>
    </source>
</evidence>
<dbReference type="InterPro" id="IPR050324">
    <property type="entry name" value="CDP-alcohol_PTase-I"/>
</dbReference>
<dbReference type="InterPro" id="IPR043130">
    <property type="entry name" value="CDP-OH_PTrfase_TM_dom"/>
</dbReference>
<dbReference type="GO" id="GO:0043337">
    <property type="term" value="F:cardiolipin synthase (CMP-forming)"/>
    <property type="evidence" value="ECO:0007669"/>
    <property type="project" value="UniProtKB-EC"/>
</dbReference>
<evidence type="ECO:0000256" key="2">
    <source>
        <dbReference type="ARBA" id="ARBA00005042"/>
    </source>
</evidence>
<evidence type="ECO:0000256" key="12">
    <source>
        <dbReference type="ARBA" id="ARBA00023136"/>
    </source>
</evidence>